<dbReference type="InterPro" id="IPR046469">
    <property type="entry name" value="SAM_HAT_N"/>
</dbReference>
<dbReference type="PIRSF" id="PIRSF006779">
    <property type="entry name" value="UCP006779"/>
    <property type="match status" value="1"/>
</dbReference>
<dbReference type="SUPFAM" id="SSF102522">
    <property type="entry name" value="Bacterial fluorinating enzyme, N-terminal domain"/>
    <property type="match status" value="1"/>
</dbReference>
<evidence type="ECO:0000259" key="4">
    <source>
        <dbReference type="Pfam" id="PF20257"/>
    </source>
</evidence>
<comment type="similarity">
    <text evidence="2">Belongs to the SAM hydrolase / SAM-dependent halogenase family.</text>
</comment>
<keyword evidence="1" id="KW-0949">S-adenosyl-L-methionine</keyword>
<dbReference type="Proteomes" id="UP000027584">
    <property type="component" value="Unassembled WGS sequence"/>
</dbReference>
<comment type="caution">
    <text evidence="5">The sequence shown here is derived from an EMBL/GenBank/DDBJ whole genome shotgun (WGS) entry which is preliminary data.</text>
</comment>
<dbReference type="Gene3D" id="2.40.30.90">
    <property type="entry name" value="Bacterial fluorinating enzyme like"/>
    <property type="match status" value="1"/>
</dbReference>
<dbReference type="InterPro" id="IPR002747">
    <property type="entry name" value="SAM_OH_AdoTrfase"/>
</dbReference>
<organism evidence="5 6">
    <name type="scientific">Streptococcus gallolyticus</name>
    <dbReference type="NCBI Taxonomy" id="315405"/>
    <lineage>
        <taxon>Bacteria</taxon>
        <taxon>Bacillati</taxon>
        <taxon>Bacillota</taxon>
        <taxon>Bacilli</taxon>
        <taxon>Lactobacillales</taxon>
        <taxon>Streptococcaceae</taxon>
        <taxon>Streptococcus</taxon>
    </lineage>
</organism>
<dbReference type="Gene3D" id="3.40.50.10790">
    <property type="entry name" value="S-adenosyl-l-methionine hydroxide adenosyltransferase, N-terminal"/>
    <property type="match status" value="1"/>
</dbReference>
<dbReference type="PANTHER" id="PTHR35092">
    <property type="entry name" value="CHLORINASE MJ1651"/>
    <property type="match status" value="1"/>
</dbReference>
<evidence type="ECO:0000256" key="1">
    <source>
        <dbReference type="ARBA" id="ARBA00022691"/>
    </source>
</evidence>
<dbReference type="InterPro" id="IPR023228">
    <property type="entry name" value="SAM_OH_AdoTrfase_N_sf"/>
</dbReference>
<accession>A0A060RHE6</accession>
<feature type="domain" description="S-adenosyl-l-methionine hydroxide adenosyltransferase N-terminal" evidence="3">
    <location>
        <begin position="24"/>
        <end position="173"/>
    </location>
</feature>
<dbReference type="PANTHER" id="PTHR35092:SF1">
    <property type="entry name" value="CHLORINASE MJ1651"/>
    <property type="match status" value="1"/>
</dbReference>
<evidence type="ECO:0000259" key="3">
    <source>
        <dbReference type="Pfam" id="PF01887"/>
    </source>
</evidence>
<feature type="domain" description="S-adenosyl-l-methionine hydroxide adenosyltransferase C-terminal" evidence="4">
    <location>
        <begin position="198"/>
        <end position="292"/>
    </location>
</feature>
<dbReference type="Pfam" id="PF20257">
    <property type="entry name" value="SAM_HAT_C"/>
    <property type="match status" value="1"/>
</dbReference>
<reference evidence="5 6" key="2">
    <citation type="submission" date="2014-05" db="EMBL/GenBank/DDBJ databases">
        <title>Genome sequence of Streptococcus gallolyticus.</title>
        <authorList>
            <person name="Del Campo R."/>
        </authorList>
    </citation>
    <scope>NUCLEOTIDE SEQUENCE [LARGE SCALE GENOMIC DNA]</scope>
    <source>
        <strain evidence="5 6">LMG17956</strain>
    </source>
</reference>
<dbReference type="AlphaFoldDB" id="A0A060RHE6"/>
<evidence type="ECO:0008006" key="7">
    <source>
        <dbReference type="Google" id="ProtNLM"/>
    </source>
</evidence>
<evidence type="ECO:0000313" key="6">
    <source>
        <dbReference type="Proteomes" id="UP000027584"/>
    </source>
</evidence>
<reference evidence="5 6" key="1">
    <citation type="submission" date="2014-02" db="EMBL/GenBank/DDBJ databases">
        <authorList>
            <person name="Manrique M."/>
        </authorList>
    </citation>
    <scope>NUCLEOTIDE SEQUENCE [LARGE SCALE GENOMIC DNA]</scope>
    <source>
        <strain evidence="5 6">LMG17956</strain>
    </source>
</reference>
<dbReference type="Pfam" id="PF01887">
    <property type="entry name" value="SAM_HAT_N"/>
    <property type="match status" value="1"/>
</dbReference>
<proteinExistence type="inferred from homology"/>
<dbReference type="InterPro" id="IPR023227">
    <property type="entry name" value="SAM_OH_AdoTrfase_C_sf"/>
</dbReference>
<dbReference type="InterPro" id="IPR046470">
    <property type="entry name" value="SAM_HAT_C"/>
</dbReference>
<dbReference type="SUPFAM" id="SSF101852">
    <property type="entry name" value="Bacterial fluorinating enzyme, C-terminal domain"/>
    <property type="match status" value="1"/>
</dbReference>
<protein>
    <recommendedName>
        <fullName evidence="7">DNA-directed RNA polymerase subunit delta</fullName>
    </recommendedName>
</protein>
<gene>
    <name evidence="5" type="ORF">BN963_SGAL_01141</name>
</gene>
<name>A0A060RHE6_9STRE</name>
<sequence>MNLIYDKIKQHQKGGNIILSNHLLVLQSDFGLVDGAVAAMVGVALQEEPTLKIHNLTHDITPYNIFEASYRLFQTVEYWPEGTTFVSVVDPGVGSKRKSVVALTENNQFIVTPDNGTLTYIKTHVGIKAVREISEVKNRRKNTEYSYTFHGRDVYAYTGAKLASGHISFEEVGPELPIEVVLELPVVETEILENAVRGAVDILDVRFGSLWTSIKREEFNTLSPEFGDRFEVTIFNNDMLVYQNQVTYGKSFADVRIGQPIIYINSLYRVGLAINQGSFAKAYNVGVGSNWRIEIKKLGVSL</sequence>
<evidence type="ECO:0000313" key="5">
    <source>
        <dbReference type="EMBL" id="CDO17946.1"/>
    </source>
</evidence>
<evidence type="ECO:0000256" key="2">
    <source>
        <dbReference type="ARBA" id="ARBA00024035"/>
    </source>
</evidence>
<dbReference type="EMBL" id="CCBC010000146">
    <property type="protein sequence ID" value="CDO17946.1"/>
    <property type="molecule type" value="Genomic_DNA"/>
</dbReference>